<dbReference type="Gramene" id="QL04p004822:mrna">
    <property type="protein sequence ID" value="QL04p004822:mrna"/>
    <property type="gene ID" value="QL04p004822"/>
</dbReference>
<feature type="domain" description="HTH myb-type" evidence="8">
    <location>
        <begin position="113"/>
        <end position="171"/>
    </location>
</feature>
<organism evidence="9 10">
    <name type="scientific">Quercus lobata</name>
    <name type="common">Valley oak</name>
    <dbReference type="NCBI Taxonomy" id="97700"/>
    <lineage>
        <taxon>Eukaryota</taxon>
        <taxon>Viridiplantae</taxon>
        <taxon>Streptophyta</taxon>
        <taxon>Embryophyta</taxon>
        <taxon>Tracheophyta</taxon>
        <taxon>Spermatophyta</taxon>
        <taxon>Magnoliopsida</taxon>
        <taxon>eudicotyledons</taxon>
        <taxon>Gunneridae</taxon>
        <taxon>Pentapetalae</taxon>
        <taxon>rosids</taxon>
        <taxon>fabids</taxon>
        <taxon>Fagales</taxon>
        <taxon>Fagaceae</taxon>
        <taxon>Quercus</taxon>
    </lineage>
</organism>
<feature type="domain" description="Myb-like" evidence="6">
    <location>
        <begin position="124"/>
        <end position="167"/>
    </location>
</feature>
<dbReference type="GO" id="GO:0003677">
    <property type="term" value="F:DNA binding"/>
    <property type="evidence" value="ECO:0007669"/>
    <property type="project" value="InterPro"/>
</dbReference>
<dbReference type="PANTHER" id="PTHR44042">
    <property type="entry name" value="DUPLICATED HOMEODOMAIN-LIKE SUPERFAMILY PROTEIN-RELATED"/>
    <property type="match status" value="1"/>
</dbReference>
<dbReference type="InterPro" id="IPR009057">
    <property type="entry name" value="Homeodomain-like_sf"/>
</dbReference>
<reference evidence="9 10" key="1">
    <citation type="journal article" date="2016" name="G3 (Bethesda)">
        <title>First Draft Assembly and Annotation of the Genome of a California Endemic Oak Quercus lobata Nee (Fagaceae).</title>
        <authorList>
            <person name="Sork V.L."/>
            <person name="Fitz-Gibbon S.T."/>
            <person name="Puiu D."/>
            <person name="Crepeau M."/>
            <person name="Gugger P.F."/>
            <person name="Sherman R."/>
            <person name="Stevens K."/>
            <person name="Langley C.H."/>
            <person name="Pellegrini M."/>
            <person name="Salzberg S.L."/>
        </authorList>
    </citation>
    <scope>NUCLEOTIDE SEQUENCE [LARGE SCALE GENOMIC DNA]</scope>
    <source>
        <strain evidence="9 10">cv. SW786</strain>
    </source>
</reference>
<accession>A0A7N2LCT8</accession>
<gene>
    <name evidence="9" type="primary">LOC115984437</name>
</gene>
<dbReference type="PANTHER" id="PTHR44042:SF67">
    <property type="entry name" value="MYB-LIKE PROTEIN I"/>
    <property type="match status" value="1"/>
</dbReference>
<evidence type="ECO:0000256" key="4">
    <source>
        <dbReference type="ARBA" id="ARBA00023242"/>
    </source>
</evidence>
<dbReference type="InterPro" id="IPR001005">
    <property type="entry name" value="SANT/Myb"/>
</dbReference>
<reference evidence="9" key="2">
    <citation type="submission" date="2021-01" db="UniProtKB">
        <authorList>
            <consortium name="EnsemblPlants"/>
        </authorList>
    </citation>
    <scope>IDENTIFICATION</scope>
</reference>
<name>A0A7N2LCT8_QUELO</name>
<evidence type="ECO:0000259" key="7">
    <source>
        <dbReference type="PROSITE" id="PS51293"/>
    </source>
</evidence>
<dbReference type="PROSITE" id="PS51294">
    <property type="entry name" value="HTH_MYB"/>
    <property type="match status" value="1"/>
</dbReference>
<dbReference type="AlphaFoldDB" id="A0A7N2LCT8"/>
<evidence type="ECO:0008006" key="11">
    <source>
        <dbReference type="Google" id="ProtNLM"/>
    </source>
</evidence>
<dbReference type="PROSITE" id="PS50090">
    <property type="entry name" value="MYB_LIKE"/>
    <property type="match status" value="1"/>
</dbReference>
<keyword evidence="2" id="KW-0805">Transcription regulation</keyword>
<dbReference type="InterPro" id="IPR017930">
    <property type="entry name" value="Myb_dom"/>
</dbReference>
<keyword evidence="10" id="KW-1185">Reference proteome</keyword>
<protein>
    <recommendedName>
        <fullName evidence="11">MYB transcription factor</fullName>
    </recommendedName>
</protein>
<dbReference type="OrthoDB" id="1531548at2759"/>
<evidence type="ECO:0000313" key="10">
    <source>
        <dbReference type="Proteomes" id="UP000594261"/>
    </source>
</evidence>
<evidence type="ECO:0000259" key="8">
    <source>
        <dbReference type="PROSITE" id="PS51294"/>
    </source>
</evidence>
<dbReference type="NCBIfam" id="TIGR01557">
    <property type="entry name" value="myb_SHAQKYF"/>
    <property type="match status" value="1"/>
</dbReference>
<dbReference type="CDD" id="cd00167">
    <property type="entry name" value="SANT"/>
    <property type="match status" value="2"/>
</dbReference>
<feature type="region of interest" description="Disordered" evidence="5">
    <location>
        <begin position="104"/>
        <end position="123"/>
    </location>
</feature>
<keyword evidence="3" id="KW-0804">Transcription</keyword>
<dbReference type="GeneID" id="115984437"/>
<dbReference type="InParanoid" id="A0A7N2LCT8"/>
<dbReference type="EnsemblPlants" id="QL04p004822:mrna">
    <property type="protein sequence ID" value="QL04p004822:mrna"/>
    <property type="gene ID" value="QL04p004822"/>
</dbReference>
<evidence type="ECO:0000256" key="3">
    <source>
        <dbReference type="ARBA" id="ARBA00023163"/>
    </source>
</evidence>
<dbReference type="EMBL" id="LRBV02000004">
    <property type="status" value="NOT_ANNOTATED_CDS"/>
    <property type="molecule type" value="Genomic_DNA"/>
</dbReference>
<sequence>MNSLLSSDLRYNLKSPPRAVWSPEENKKFEELIKEIPLDCPHIFEKIARELPSKSILDIKEHYGSLIEGVFIRHRPSFIEVPNYGNSEIGEIVEEIPNKKKKGKEVAPAVEEKPKKKRGMGDQWTKEEHELFEEGLMIYGKGDWKSIARHVSTKNNTQIASHAQKYFLRLEKTHAQQNATYSFGSSKASTSKDAPMSPTASATYLPVQSDAFFIHPSYSMCPSNEFHY</sequence>
<dbReference type="Proteomes" id="UP000594261">
    <property type="component" value="Chromosome 4"/>
</dbReference>
<dbReference type="SUPFAM" id="SSF46689">
    <property type="entry name" value="Homeodomain-like"/>
    <property type="match status" value="2"/>
</dbReference>
<dbReference type="KEGG" id="qlo:115984437"/>
<keyword evidence="4" id="KW-0539">Nucleus</keyword>
<dbReference type="InterPro" id="IPR017884">
    <property type="entry name" value="SANT_dom"/>
</dbReference>
<feature type="domain" description="SANT" evidence="7">
    <location>
        <begin position="119"/>
        <end position="171"/>
    </location>
</feature>
<evidence type="ECO:0000256" key="1">
    <source>
        <dbReference type="ARBA" id="ARBA00004123"/>
    </source>
</evidence>
<dbReference type="GO" id="GO:0005634">
    <property type="term" value="C:nucleus"/>
    <property type="evidence" value="ECO:0007669"/>
    <property type="project" value="UniProtKB-SubCell"/>
</dbReference>
<dbReference type="RefSeq" id="XP_030963322.1">
    <property type="nucleotide sequence ID" value="XM_031107462.1"/>
</dbReference>
<comment type="subcellular location">
    <subcellularLocation>
        <location evidence="1">Nucleus</location>
    </subcellularLocation>
</comment>
<proteinExistence type="predicted"/>
<dbReference type="Gene3D" id="1.10.10.60">
    <property type="entry name" value="Homeodomain-like"/>
    <property type="match status" value="2"/>
</dbReference>
<evidence type="ECO:0000259" key="6">
    <source>
        <dbReference type="PROSITE" id="PS50090"/>
    </source>
</evidence>
<evidence type="ECO:0000313" key="9">
    <source>
        <dbReference type="EnsemblPlants" id="QL04p004822:mrna"/>
    </source>
</evidence>
<dbReference type="InterPro" id="IPR006447">
    <property type="entry name" value="Myb_dom_plants"/>
</dbReference>
<dbReference type="Pfam" id="PF00249">
    <property type="entry name" value="Myb_DNA-binding"/>
    <property type="match status" value="2"/>
</dbReference>
<dbReference type="SMART" id="SM00717">
    <property type="entry name" value="SANT"/>
    <property type="match status" value="2"/>
</dbReference>
<evidence type="ECO:0000256" key="2">
    <source>
        <dbReference type="ARBA" id="ARBA00023015"/>
    </source>
</evidence>
<dbReference type="PROSITE" id="PS51293">
    <property type="entry name" value="SANT"/>
    <property type="match status" value="1"/>
</dbReference>
<evidence type="ECO:0000256" key="5">
    <source>
        <dbReference type="SAM" id="MobiDB-lite"/>
    </source>
</evidence>